<evidence type="ECO:0000259" key="1">
    <source>
        <dbReference type="Pfam" id="PF00149"/>
    </source>
</evidence>
<dbReference type="InterPro" id="IPR004843">
    <property type="entry name" value="Calcineurin-like_PHP"/>
</dbReference>
<dbReference type="Pfam" id="PF00149">
    <property type="entry name" value="Metallophos"/>
    <property type="match status" value="1"/>
</dbReference>
<evidence type="ECO:0000313" key="3">
    <source>
        <dbReference type="Proteomes" id="UP001597180"/>
    </source>
</evidence>
<dbReference type="RefSeq" id="WP_345588054.1">
    <property type="nucleotide sequence ID" value="NZ_BAABJG010000015.1"/>
</dbReference>
<organism evidence="2 3">
    <name type="scientific">Paenibacillus vulneris</name>
    <dbReference type="NCBI Taxonomy" id="1133364"/>
    <lineage>
        <taxon>Bacteria</taxon>
        <taxon>Bacillati</taxon>
        <taxon>Bacillota</taxon>
        <taxon>Bacilli</taxon>
        <taxon>Bacillales</taxon>
        <taxon>Paenibacillaceae</taxon>
        <taxon>Paenibacillus</taxon>
    </lineage>
</organism>
<dbReference type="Proteomes" id="UP001597180">
    <property type="component" value="Unassembled WGS sequence"/>
</dbReference>
<proteinExistence type="predicted"/>
<reference evidence="3" key="1">
    <citation type="journal article" date="2019" name="Int. J. Syst. Evol. Microbiol.">
        <title>The Global Catalogue of Microorganisms (GCM) 10K type strain sequencing project: providing services to taxonomists for standard genome sequencing and annotation.</title>
        <authorList>
            <consortium name="The Broad Institute Genomics Platform"/>
            <consortium name="The Broad Institute Genome Sequencing Center for Infectious Disease"/>
            <person name="Wu L."/>
            <person name="Ma J."/>
        </authorList>
    </citation>
    <scope>NUCLEOTIDE SEQUENCE [LARGE SCALE GENOMIC DNA]</scope>
    <source>
        <strain evidence="3">CCUG 53270</strain>
    </source>
</reference>
<dbReference type="Gene3D" id="3.60.21.10">
    <property type="match status" value="1"/>
</dbReference>
<sequence>MNIGFVGDIHGRVLHAIALLAEWQQRTGRRLDLIIQVGDLGAYPNPDEKLLNEKYVRLDPAELDFSRMLKAEGELADRIRGLREHELNPIYFIRGNHEDFDWLDSISRHSSGTVTVDPFDLFRYIKDGTIMEVCGMKIAFLGGIQTKEHEQKSINPEAYEKLLRQPPGEIDILITHDAPYGIGTSYIGETQGSTLISQLIDNIQPKYAIGGHYHHRIGPKMYGSTTYLGLNVLIDLRKDGALRQIKSGCMAVLDTESDHVDFVIDSWLSHIDKDFEFVSYMRKLGSHSLQEGSNG</sequence>
<dbReference type="EMBL" id="JBHTLU010000031">
    <property type="protein sequence ID" value="MFD1222484.1"/>
    <property type="molecule type" value="Genomic_DNA"/>
</dbReference>
<evidence type="ECO:0000313" key="2">
    <source>
        <dbReference type="EMBL" id="MFD1222484.1"/>
    </source>
</evidence>
<keyword evidence="3" id="KW-1185">Reference proteome</keyword>
<dbReference type="InterPro" id="IPR029052">
    <property type="entry name" value="Metallo-depent_PP-like"/>
</dbReference>
<accession>A0ABW3USQ5</accession>
<gene>
    <name evidence="2" type="ORF">ACFQ4B_20410</name>
</gene>
<name>A0ABW3USQ5_9BACL</name>
<comment type="caution">
    <text evidence="2">The sequence shown here is derived from an EMBL/GenBank/DDBJ whole genome shotgun (WGS) entry which is preliminary data.</text>
</comment>
<dbReference type="SUPFAM" id="SSF56300">
    <property type="entry name" value="Metallo-dependent phosphatases"/>
    <property type="match status" value="1"/>
</dbReference>
<protein>
    <submittedName>
        <fullName evidence="2">Metallophosphoesterase</fullName>
    </submittedName>
</protein>
<feature type="domain" description="Calcineurin-like phosphoesterase" evidence="1">
    <location>
        <begin position="1"/>
        <end position="215"/>
    </location>
</feature>